<sequence length="106" mass="11706">MCASQYFILPRLVPSRQTSSSAETKAIKFLALLKNSLFIPTHLRGFSEWEPNKRRALSLDQLGAKKSDFGCCVNFSRTAKRGELNIAQSDKRLGSPQFSGNVGPTS</sequence>
<keyword evidence="2" id="KW-1185">Reference proteome</keyword>
<dbReference type="EMBL" id="BPLR01001198">
    <property type="protein sequence ID" value="GIZ00724.1"/>
    <property type="molecule type" value="Genomic_DNA"/>
</dbReference>
<dbReference type="AlphaFoldDB" id="A0AAV4Y1K7"/>
<organism evidence="1 2">
    <name type="scientific">Caerostris extrusa</name>
    <name type="common">Bark spider</name>
    <name type="synonym">Caerostris bankana</name>
    <dbReference type="NCBI Taxonomy" id="172846"/>
    <lineage>
        <taxon>Eukaryota</taxon>
        <taxon>Metazoa</taxon>
        <taxon>Ecdysozoa</taxon>
        <taxon>Arthropoda</taxon>
        <taxon>Chelicerata</taxon>
        <taxon>Arachnida</taxon>
        <taxon>Araneae</taxon>
        <taxon>Araneomorphae</taxon>
        <taxon>Entelegynae</taxon>
        <taxon>Araneoidea</taxon>
        <taxon>Araneidae</taxon>
        <taxon>Caerostris</taxon>
    </lineage>
</organism>
<evidence type="ECO:0000313" key="1">
    <source>
        <dbReference type="EMBL" id="GIZ00724.1"/>
    </source>
</evidence>
<accession>A0AAV4Y1K7</accession>
<proteinExistence type="predicted"/>
<gene>
    <name evidence="1" type="ORF">CEXT_555131</name>
</gene>
<dbReference type="Proteomes" id="UP001054945">
    <property type="component" value="Unassembled WGS sequence"/>
</dbReference>
<protein>
    <submittedName>
        <fullName evidence="1">Uncharacterized protein</fullName>
    </submittedName>
</protein>
<evidence type="ECO:0000313" key="2">
    <source>
        <dbReference type="Proteomes" id="UP001054945"/>
    </source>
</evidence>
<name>A0AAV4Y1K7_CAEEX</name>
<reference evidence="1 2" key="1">
    <citation type="submission" date="2021-06" db="EMBL/GenBank/DDBJ databases">
        <title>Caerostris extrusa draft genome.</title>
        <authorList>
            <person name="Kono N."/>
            <person name="Arakawa K."/>
        </authorList>
    </citation>
    <scope>NUCLEOTIDE SEQUENCE [LARGE SCALE GENOMIC DNA]</scope>
</reference>
<comment type="caution">
    <text evidence="1">The sequence shown here is derived from an EMBL/GenBank/DDBJ whole genome shotgun (WGS) entry which is preliminary data.</text>
</comment>